<accession>A0A426X9P0</accession>
<sequence length="190" mass="20132">MVSVWRADDSGGEALEVKRRCKVQLEGNNNGGKGREEGMKMRAVAVMAIGNATGSARLGVTGDNWGRKAGKKQGRKKVAAMITKERLLKSGSITQVAMLATAKGGKGDSGNDRSDNSGFWGRTMIDSFTTVLVLPTKVASDRGMGQANGEILQQGGRCNDDDDYGKGCDYDVDGDKATTGYRCPASQLCE</sequence>
<reference evidence="1 2" key="1">
    <citation type="journal article" date="2014" name="Agronomy (Basel)">
        <title>A Draft Genome Sequence for Ensete ventricosum, the Drought-Tolerant Tree Against Hunger.</title>
        <authorList>
            <person name="Harrison J."/>
            <person name="Moore K.A."/>
            <person name="Paszkiewicz K."/>
            <person name="Jones T."/>
            <person name="Grant M."/>
            <person name="Ambacheew D."/>
            <person name="Muzemil S."/>
            <person name="Studholme D.J."/>
        </authorList>
    </citation>
    <scope>NUCLEOTIDE SEQUENCE [LARGE SCALE GENOMIC DNA]</scope>
</reference>
<name>A0A426X9P0_ENSVE</name>
<evidence type="ECO:0000313" key="2">
    <source>
        <dbReference type="Proteomes" id="UP000287651"/>
    </source>
</evidence>
<evidence type="ECO:0000313" key="1">
    <source>
        <dbReference type="EMBL" id="RRT36195.1"/>
    </source>
</evidence>
<comment type="caution">
    <text evidence="1">The sequence shown here is derived from an EMBL/GenBank/DDBJ whole genome shotgun (WGS) entry which is preliminary data.</text>
</comment>
<dbReference type="AlphaFoldDB" id="A0A426X9P0"/>
<dbReference type="EMBL" id="AMZH03023928">
    <property type="protein sequence ID" value="RRT36195.1"/>
    <property type="molecule type" value="Genomic_DNA"/>
</dbReference>
<protein>
    <submittedName>
        <fullName evidence="1">Uncharacterized protein</fullName>
    </submittedName>
</protein>
<proteinExistence type="predicted"/>
<gene>
    <name evidence="1" type="ORF">B296_00058336</name>
</gene>
<dbReference type="Proteomes" id="UP000287651">
    <property type="component" value="Unassembled WGS sequence"/>
</dbReference>
<organism evidence="1 2">
    <name type="scientific">Ensete ventricosum</name>
    <name type="common">Abyssinian banana</name>
    <name type="synonym">Musa ensete</name>
    <dbReference type="NCBI Taxonomy" id="4639"/>
    <lineage>
        <taxon>Eukaryota</taxon>
        <taxon>Viridiplantae</taxon>
        <taxon>Streptophyta</taxon>
        <taxon>Embryophyta</taxon>
        <taxon>Tracheophyta</taxon>
        <taxon>Spermatophyta</taxon>
        <taxon>Magnoliopsida</taxon>
        <taxon>Liliopsida</taxon>
        <taxon>Zingiberales</taxon>
        <taxon>Musaceae</taxon>
        <taxon>Ensete</taxon>
    </lineage>
</organism>